<keyword evidence="4" id="KW-0378">Hydrolase</keyword>
<organism evidence="9 10">
    <name type="scientific">Pedobacter jeongneungensis</name>
    <dbReference type="NCBI Taxonomy" id="947309"/>
    <lineage>
        <taxon>Bacteria</taxon>
        <taxon>Pseudomonadati</taxon>
        <taxon>Bacteroidota</taxon>
        <taxon>Sphingobacteriia</taxon>
        <taxon>Sphingobacteriales</taxon>
        <taxon>Sphingobacteriaceae</taxon>
        <taxon>Pedobacter</taxon>
    </lineage>
</organism>
<dbReference type="PANTHER" id="PTHR46323:SF2">
    <property type="entry name" value="BETA-GALACTOSIDASE"/>
    <property type="match status" value="1"/>
</dbReference>
<dbReference type="InterPro" id="IPR006102">
    <property type="entry name" value="Ig-like_GH2"/>
</dbReference>
<evidence type="ECO:0000256" key="6">
    <source>
        <dbReference type="SAM" id="SignalP"/>
    </source>
</evidence>
<dbReference type="InterPro" id="IPR013783">
    <property type="entry name" value="Ig-like_fold"/>
</dbReference>
<evidence type="ECO:0000259" key="7">
    <source>
        <dbReference type="Pfam" id="PF00703"/>
    </source>
</evidence>
<dbReference type="InterPro" id="IPR008979">
    <property type="entry name" value="Galactose-bd-like_sf"/>
</dbReference>
<dbReference type="EMBL" id="BAABBY010000002">
    <property type="protein sequence ID" value="GAA4199995.1"/>
    <property type="molecule type" value="Genomic_DNA"/>
</dbReference>
<comment type="catalytic activity">
    <reaction evidence="1">
        <text>Hydrolysis of terminal non-reducing beta-D-galactose residues in beta-D-galactosides.</text>
        <dbReference type="EC" id="3.2.1.23"/>
    </reaction>
</comment>
<dbReference type="InterPro" id="IPR017853">
    <property type="entry name" value="GH"/>
</dbReference>
<evidence type="ECO:0000313" key="9">
    <source>
        <dbReference type="EMBL" id="GAA4199995.1"/>
    </source>
</evidence>
<comment type="similarity">
    <text evidence="2">Belongs to the glycosyl hydrolase 2 family.</text>
</comment>
<dbReference type="EC" id="3.2.1.23" evidence="3"/>
<dbReference type="Gene3D" id="3.20.20.80">
    <property type="entry name" value="Glycosidases"/>
    <property type="match status" value="1"/>
</dbReference>
<proteinExistence type="inferred from homology"/>
<feature type="domain" description="Glycoside hydrolase family 2 catalytic" evidence="8">
    <location>
        <begin position="561"/>
        <end position="813"/>
    </location>
</feature>
<feature type="signal peptide" evidence="6">
    <location>
        <begin position="1"/>
        <end position="24"/>
    </location>
</feature>
<accession>A0ABP8B7I1</accession>
<evidence type="ECO:0000256" key="5">
    <source>
        <dbReference type="ARBA" id="ARBA00023295"/>
    </source>
</evidence>
<sequence>MLKKRLNLSLSILFSLFPFFSLFAQKSINEHFDSVQKLEATGRGTVKIEQGVLKTKAIDVAFGDSAASDYEVSFKARTPESEKQVQIWAGFRASSRNDKYILGLRGGIQNDLYLARLGYMGTDDHLALRHLDFKLVPGKWYNFRIQVVGNRIKVFLEDKTLPLIDVKDPYTKFSPKGKVILGGSWLANEFDDLSIKPLAADAFKDDKVQEYATPLVNKAQKRVQERAAYKPVKVGTVSNGRTSLSLTGKWLFAPGYEISDPQKAISPESSDENWHVMTVPQFWNPNREWLHGEKYNTASKGVADNHYQKEIERCEAYTFDYKKTDVGYYRQWIELPAEVAGKTLELDFDAVSKVGEVFINGKKASEPHIGMFGAFKVDGTGLLRPGRNLIVVKVSRDFVKDIKDADKVTDVAVTVPITNKMIKDLAHGFYNDDPAGIWQPVSLVISDPLKITDVFIKPNLAGADIELTVKNNTAKSSAFNLATSIVDNQDLRALFTGEALKDQHLNAGEEKVFKYSISSLKPKLWSPAKPNLYNFSFILSKGKQETDRLTVESGFRTFTAKGDYFYLNDKPYWLRGGNHTPMSLAPNDTLLANAFSKLMHDGNIAVTRTHTAPYSEVWMNASDHQGVGVSYEGGWPWLMINSSMPDTKLIELWKNEFFDLIKKYRNHPSLLFWTVNNEMKFYDNDPDMERAKLKMKIISDVVKKMREIDPTRPISFDSNYIRKEKKFGKDFYTTIDDGDIDDQHWYLNWYHGSIFSEFNGEWQQRFKNPGRPLISQEFSTGYPSETGHPTRFYTYVHQNPSSLVGNYAYEYADPKYFLEAQSFITRESAEAVRRTNDKAAGILHFAALTWFSNIEDAKLLKPEHTYYQMKKALQPILVSAELWGRHFYAGATLPVRFYVVNDSEDGKAILQSTIQWSIEDKNGKVLKEGKETMPPVDYYGRKWIAPKINLPENLSLAKTDAKLVVKLIENGKIISANDYEITIADKNYIKADGVSDSKVVLVDQGGKIAQLAANSGLKVTIAADVDAAIKQKPNVLILSGLDSVNTSATTAAAIQKFVKNGGKLLLLNSGSLASVIFPEQIRSIVKEQGEIVSMEIPESIVFKGIEPMELRYFNNNERQNPTVSSGAYRINRGTGVEALAAFTRVHGYLEGNIDQRTKTLDAIRGFPIVKVTDKGTAILSEMLLTKGNTDPIAAKLFVNMVEELVKVKD</sequence>
<protein>
    <recommendedName>
        <fullName evidence="3">beta-galactosidase</fullName>
        <ecNumber evidence="3">3.2.1.23</ecNumber>
    </recommendedName>
</protein>
<dbReference type="Proteomes" id="UP001501772">
    <property type="component" value="Unassembled WGS sequence"/>
</dbReference>
<dbReference type="RefSeq" id="WP_344850169.1">
    <property type="nucleotide sequence ID" value="NZ_BAABBY010000002.1"/>
</dbReference>
<dbReference type="Pfam" id="PF02836">
    <property type="entry name" value="Glyco_hydro_2_C"/>
    <property type="match status" value="1"/>
</dbReference>
<dbReference type="Gene3D" id="2.60.120.560">
    <property type="entry name" value="Exo-inulinase, domain 1"/>
    <property type="match status" value="1"/>
</dbReference>
<evidence type="ECO:0000256" key="1">
    <source>
        <dbReference type="ARBA" id="ARBA00001412"/>
    </source>
</evidence>
<keyword evidence="5" id="KW-0326">Glycosidase</keyword>
<keyword evidence="10" id="KW-1185">Reference proteome</keyword>
<dbReference type="InterPro" id="IPR050347">
    <property type="entry name" value="Bact_Beta-galactosidase"/>
</dbReference>
<dbReference type="Gene3D" id="2.60.120.260">
    <property type="entry name" value="Galactose-binding domain-like"/>
    <property type="match status" value="1"/>
</dbReference>
<evidence type="ECO:0000259" key="8">
    <source>
        <dbReference type="Pfam" id="PF02836"/>
    </source>
</evidence>
<comment type="caution">
    <text evidence="9">The sequence shown here is derived from an EMBL/GenBank/DDBJ whole genome shotgun (WGS) entry which is preliminary data.</text>
</comment>
<dbReference type="SUPFAM" id="SSF49303">
    <property type="entry name" value="beta-Galactosidase/glucuronidase domain"/>
    <property type="match status" value="1"/>
</dbReference>
<dbReference type="InterPro" id="IPR006103">
    <property type="entry name" value="Glyco_hydro_2_cat"/>
</dbReference>
<feature type="chain" id="PRO_5046375531" description="beta-galactosidase" evidence="6">
    <location>
        <begin position="25"/>
        <end position="1209"/>
    </location>
</feature>
<evidence type="ECO:0000256" key="3">
    <source>
        <dbReference type="ARBA" id="ARBA00012756"/>
    </source>
</evidence>
<feature type="domain" description="Glycoside hydrolase family 2 immunoglobulin-like beta-sandwich" evidence="7">
    <location>
        <begin position="450"/>
        <end position="556"/>
    </location>
</feature>
<dbReference type="PANTHER" id="PTHR46323">
    <property type="entry name" value="BETA-GALACTOSIDASE"/>
    <property type="match status" value="1"/>
</dbReference>
<keyword evidence="6" id="KW-0732">Signal</keyword>
<dbReference type="Pfam" id="PF00703">
    <property type="entry name" value="Glyco_hydro_2"/>
    <property type="match status" value="1"/>
</dbReference>
<dbReference type="InterPro" id="IPR036156">
    <property type="entry name" value="Beta-gal/glucu_dom_sf"/>
</dbReference>
<dbReference type="SUPFAM" id="SSF51445">
    <property type="entry name" value="(Trans)glycosidases"/>
    <property type="match status" value="1"/>
</dbReference>
<name>A0ABP8B7I1_9SPHI</name>
<dbReference type="Gene3D" id="2.60.40.10">
    <property type="entry name" value="Immunoglobulins"/>
    <property type="match status" value="1"/>
</dbReference>
<reference evidence="10" key="1">
    <citation type="journal article" date="2019" name="Int. J. Syst. Evol. Microbiol.">
        <title>The Global Catalogue of Microorganisms (GCM) 10K type strain sequencing project: providing services to taxonomists for standard genome sequencing and annotation.</title>
        <authorList>
            <consortium name="The Broad Institute Genomics Platform"/>
            <consortium name="The Broad Institute Genome Sequencing Center for Infectious Disease"/>
            <person name="Wu L."/>
            <person name="Ma J."/>
        </authorList>
    </citation>
    <scope>NUCLEOTIDE SEQUENCE [LARGE SCALE GENOMIC DNA]</scope>
    <source>
        <strain evidence="10">JCM 17626</strain>
    </source>
</reference>
<gene>
    <name evidence="9" type="ORF">GCM10022289_11190</name>
</gene>
<evidence type="ECO:0000313" key="10">
    <source>
        <dbReference type="Proteomes" id="UP001501772"/>
    </source>
</evidence>
<evidence type="ECO:0000256" key="4">
    <source>
        <dbReference type="ARBA" id="ARBA00022801"/>
    </source>
</evidence>
<dbReference type="SUPFAM" id="SSF49785">
    <property type="entry name" value="Galactose-binding domain-like"/>
    <property type="match status" value="1"/>
</dbReference>
<evidence type="ECO:0000256" key="2">
    <source>
        <dbReference type="ARBA" id="ARBA00007401"/>
    </source>
</evidence>